<keyword evidence="1" id="KW-0472">Membrane</keyword>
<evidence type="ECO:0000313" key="2">
    <source>
        <dbReference type="EMBL" id="KKL24190.1"/>
    </source>
</evidence>
<protein>
    <recommendedName>
        <fullName evidence="3">Tip attachment protein J domain-containing protein</fullName>
    </recommendedName>
</protein>
<evidence type="ECO:0008006" key="3">
    <source>
        <dbReference type="Google" id="ProtNLM"/>
    </source>
</evidence>
<evidence type="ECO:0000256" key="1">
    <source>
        <dbReference type="SAM" id="Phobius"/>
    </source>
</evidence>
<organism evidence="2">
    <name type="scientific">marine sediment metagenome</name>
    <dbReference type="NCBI Taxonomy" id="412755"/>
    <lineage>
        <taxon>unclassified sequences</taxon>
        <taxon>metagenomes</taxon>
        <taxon>ecological metagenomes</taxon>
    </lineage>
</organism>
<dbReference type="AlphaFoldDB" id="A0A0F9BQP8"/>
<comment type="caution">
    <text evidence="2">The sequence shown here is derived from an EMBL/GenBank/DDBJ whole genome shotgun (WGS) entry which is preliminary data.</text>
</comment>
<name>A0A0F9BQP8_9ZZZZ</name>
<sequence length="384" mass="42017">MPQIIPFIAQAIAEFLFFEIGISASVAFITGALYVGLIVGAILLIPKRPEDFTNPLAGRATTVREPVTTRKLIYGEIKVSGPLILLESTNNNKRWHMVIPIAGHEVQKMGTVYFNDHPIFEDHIDASGFVTQGIFAGKARIRKNLGSDAQVADPVLVSEVTKWTDQHRGRGVAYLYTQIDYDRDTYSNGLPNIAVIAQGRKVFDTRISGSFYNPNTALCIRDFLTDKKYGVGAEDSEIDVTFFNSDANTCDEDVLTPVHIHRIESVDIVNDEFTLNGSSLKFFVENKVRILSSGYLSLPGEAGDYASTPDATALDITGDIDLQCEVALDDWTPAVDNVLINKFTAAGNQRSYTLSLSSSGHLQLIWSTNGTAGGLLFPKSTIVT</sequence>
<feature type="transmembrane region" description="Helical" evidence="1">
    <location>
        <begin position="20"/>
        <end position="45"/>
    </location>
</feature>
<dbReference type="EMBL" id="LAZR01036687">
    <property type="protein sequence ID" value="KKL24190.1"/>
    <property type="molecule type" value="Genomic_DNA"/>
</dbReference>
<gene>
    <name evidence="2" type="ORF">LCGC14_2417820</name>
</gene>
<accession>A0A0F9BQP8</accession>
<reference evidence="2" key="1">
    <citation type="journal article" date="2015" name="Nature">
        <title>Complex archaea that bridge the gap between prokaryotes and eukaryotes.</title>
        <authorList>
            <person name="Spang A."/>
            <person name="Saw J.H."/>
            <person name="Jorgensen S.L."/>
            <person name="Zaremba-Niedzwiedzka K."/>
            <person name="Martijn J."/>
            <person name="Lind A.E."/>
            <person name="van Eijk R."/>
            <person name="Schleper C."/>
            <person name="Guy L."/>
            <person name="Ettema T.J."/>
        </authorList>
    </citation>
    <scope>NUCLEOTIDE SEQUENCE</scope>
</reference>
<proteinExistence type="predicted"/>
<keyword evidence="1" id="KW-1133">Transmembrane helix</keyword>
<feature type="non-terminal residue" evidence="2">
    <location>
        <position position="384"/>
    </location>
</feature>
<keyword evidence="1" id="KW-0812">Transmembrane</keyword>